<reference evidence="1 2" key="1">
    <citation type="journal article" date="2016" name="Nat. Commun.">
        <title>Thousands of microbial genomes shed light on interconnected biogeochemical processes in an aquifer system.</title>
        <authorList>
            <person name="Anantharaman K."/>
            <person name="Brown C.T."/>
            <person name="Hug L.A."/>
            <person name="Sharon I."/>
            <person name="Castelle C.J."/>
            <person name="Probst A.J."/>
            <person name="Thomas B.C."/>
            <person name="Singh A."/>
            <person name="Wilkins M.J."/>
            <person name="Karaoz U."/>
            <person name="Brodie E.L."/>
            <person name="Williams K.H."/>
            <person name="Hubbard S.S."/>
            <person name="Banfield J.F."/>
        </authorList>
    </citation>
    <scope>NUCLEOTIDE SEQUENCE [LARGE SCALE GENOMIC DNA]</scope>
</reference>
<dbReference type="AlphaFoldDB" id="A0A1F4U490"/>
<accession>A0A1F4U490</accession>
<name>A0A1F4U490_UNCSA</name>
<organism evidence="1 2">
    <name type="scientific">candidate division WOR-1 bacterium RIFOXYC2_FULL_46_14</name>
    <dbReference type="NCBI Taxonomy" id="1802587"/>
    <lineage>
        <taxon>Bacteria</taxon>
        <taxon>Bacillati</taxon>
        <taxon>Saganbacteria</taxon>
    </lineage>
</organism>
<proteinExistence type="predicted"/>
<evidence type="ECO:0000313" key="1">
    <source>
        <dbReference type="EMBL" id="OGC39701.1"/>
    </source>
</evidence>
<comment type="caution">
    <text evidence="1">The sequence shown here is derived from an EMBL/GenBank/DDBJ whole genome shotgun (WGS) entry which is preliminary data.</text>
</comment>
<dbReference type="EMBL" id="MEUJ01000006">
    <property type="protein sequence ID" value="OGC39701.1"/>
    <property type="molecule type" value="Genomic_DNA"/>
</dbReference>
<sequence length="215" mass="24365">MHVFRATNRSFALTNRQLSPEKLSSREELRLALPPRTREYESELAPLLNTMPLVAIRAGTENSVNRGTKAFLITAKGFEIAIFFSKLYATALKAMELGLDHTEADPQSKCLTISFFTDLLDIRLGQQMDGYSVFNNRSNYLNSGEKETTFPISYTLPYLSAQLHYSARKLSEAIRQTAKKESHSLDMRQEVKISSIIYRDIIEVLISLSNRPPTP</sequence>
<evidence type="ECO:0000313" key="2">
    <source>
        <dbReference type="Proteomes" id="UP000179242"/>
    </source>
</evidence>
<gene>
    <name evidence="1" type="ORF">A2438_06945</name>
</gene>
<dbReference type="Proteomes" id="UP000179242">
    <property type="component" value="Unassembled WGS sequence"/>
</dbReference>
<protein>
    <submittedName>
        <fullName evidence="1">Uncharacterized protein</fullName>
    </submittedName>
</protein>